<name>A0AAW6BQR5_9GAMM</name>
<sequence>MIADTINYKKLFFCDNTGGYNWQVAEYIFNREKKICIDNDYSLSKVTPTHFNSLELYPIKPDNTVIATVNESCLFFENTQSIIDINKKNMLTIINNDIGSYIQIENIKKEGFLNLIKDLNSYLIIHNQNIKLKFIAINLHRNGLIHLKNIKTNPFNEKRVSIISEPFTSTHINNNDIFAINTLTGRMIKINEYYLDIIKQGFTVKISIDFNKEFDFLVKSGIFRLVY</sequence>
<proteinExistence type="predicted"/>
<comment type="caution">
    <text evidence="1">The sequence shown here is derived from an EMBL/GenBank/DDBJ whole genome shotgun (WGS) entry which is preliminary data.</text>
</comment>
<gene>
    <name evidence="1" type="ORF">PH362_19325</name>
</gene>
<protein>
    <submittedName>
        <fullName evidence="1">Uncharacterized protein</fullName>
    </submittedName>
</protein>
<organism evidence="1 2">
    <name type="scientific">Photorhabdus bodei</name>
    <dbReference type="NCBI Taxonomy" id="2029681"/>
    <lineage>
        <taxon>Bacteria</taxon>
        <taxon>Pseudomonadati</taxon>
        <taxon>Pseudomonadota</taxon>
        <taxon>Gammaproteobacteria</taxon>
        <taxon>Enterobacterales</taxon>
        <taxon>Morganellaceae</taxon>
        <taxon>Photorhabdus</taxon>
    </lineage>
</organism>
<dbReference type="Proteomes" id="UP001212996">
    <property type="component" value="Unassembled WGS sequence"/>
</dbReference>
<dbReference type="AlphaFoldDB" id="A0AAW6BQR5"/>
<dbReference type="RefSeq" id="WP_271867370.1">
    <property type="nucleotide sequence ID" value="NZ_JAQMFO010000034.1"/>
</dbReference>
<reference evidence="1" key="1">
    <citation type="submission" date="2023-01" db="EMBL/GenBank/DDBJ databases">
        <title>Genome sequencing of Photorhabdus bodei 09-20.</title>
        <authorList>
            <person name="Kalindamar S."/>
            <person name="Kumru S."/>
        </authorList>
    </citation>
    <scope>NUCLEOTIDE SEQUENCE</scope>
    <source>
        <strain evidence="1">09-20</strain>
    </source>
</reference>
<accession>A0AAW6BQR5</accession>
<evidence type="ECO:0000313" key="1">
    <source>
        <dbReference type="EMBL" id="MDB6374015.1"/>
    </source>
</evidence>
<evidence type="ECO:0000313" key="2">
    <source>
        <dbReference type="Proteomes" id="UP001212996"/>
    </source>
</evidence>
<dbReference type="EMBL" id="JAQMFO010000034">
    <property type="protein sequence ID" value="MDB6374015.1"/>
    <property type="molecule type" value="Genomic_DNA"/>
</dbReference>